<gene>
    <name evidence="2" type="ORF">IFM89_026686</name>
</gene>
<feature type="region of interest" description="Disordered" evidence="1">
    <location>
        <begin position="95"/>
        <end position="120"/>
    </location>
</feature>
<evidence type="ECO:0000256" key="1">
    <source>
        <dbReference type="SAM" id="MobiDB-lite"/>
    </source>
</evidence>
<sequence>WKRSFRLAQLLVPFFQSITEQVIPEDLLAVHSEIVRAGETGVILIEDSADDIEVNEQGEQINVVNEPVNVPSPVNVRLLDENMLLTRTLPASRGENVEGGIASGHPQVDPEIRNGNSSSPVDNIITLVHEECDMQDMREDVLVKKRFETIEQAAPISVDEAVGSIGCHPQSPHLVVTTVESTGDCGMDVGPVKKKLDMDKQREIQAIKAGLPNKTCLRRRPGHSSIDVTPGATLPLVSDTIAVLGSREPVPV</sequence>
<reference evidence="2 3" key="1">
    <citation type="submission" date="2020-10" db="EMBL/GenBank/DDBJ databases">
        <title>The Coptis chinensis genome and diversification of protoberbering-type alkaloids.</title>
        <authorList>
            <person name="Wang B."/>
            <person name="Shu S."/>
            <person name="Song C."/>
            <person name="Liu Y."/>
        </authorList>
    </citation>
    <scope>NUCLEOTIDE SEQUENCE [LARGE SCALE GENOMIC DNA]</scope>
    <source>
        <strain evidence="2">HL-2020</strain>
        <tissue evidence="2">Leaf</tissue>
    </source>
</reference>
<organism evidence="2 3">
    <name type="scientific">Coptis chinensis</name>
    <dbReference type="NCBI Taxonomy" id="261450"/>
    <lineage>
        <taxon>Eukaryota</taxon>
        <taxon>Viridiplantae</taxon>
        <taxon>Streptophyta</taxon>
        <taxon>Embryophyta</taxon>
        <taxon>Tracheophyta</taxon>
        <taxon>Spermatophyta</taxon>
        <taxon>Magnoliopsida</taxon>
        <taxon>Ranunculales</taxon>
        <taxon>Ranunculaceae</taxon>
        <taxon>Coptidoideae</taxon>
        <taxon>Coptis</taxon>
    </lineage>
</organism>
<evidence type="ECO:0000313" key="3">
    <source>
        <dbReference type="Proteomes" id="UP000631114"/>
    </source>
</evidence>
<proteinExistence type="predicted"/>
<feature type="non-terminal residue" evidence="2">
    <location>
        <position position="1"/>
    </location>
</feature>
<keyword evidence="3" id="KW-1185">Reference proteome</keyword>
<dbReference type="EMBL" id="JADFTS010000008">
    <property type="protein sequence ID" value="KAF9593985.1"/>
    <property type="molecule type" value="Genomic_DNA"/>
</dbReference>
<name>A0A835H7Y0_9MAGN</name>
<dbReference type="Proteomes" id="UP000631114">
    <property type="component" value="Unassembled WGS sequence"/>
</dbReference>
<accession>A0A835H7Y0</accession>
<protein>
    <submittedName>
        <fullName evidence="2">Uncharacterized protein</fullName>
    </submittedName>
</protein>
<evidence type="ECO:0000313" key="2">
    <source>
        <dbReference type="EMBL" id="KAF9593985.1"/>
    </source>
</evidence>
<dbReference type="OrthoDB" id="1785234at2759"/>
<comment type="caution">
    <text evidence="2">The sequence shown here is derived from an EMBL/GenBank/DDBJ whole genome shotgun (WGS) entry which is preliminary data.</text>
</comment>
<dbReference type="AlphaFoldDB" id="A0A835H7Y0"/>